<dbReference type="Pfam" id="PF01197">
    <property type="entry name" value="Ribosomal_L31"/>
    <property type="match status" value="1"/>
</dbReference>
<organism evidence="4">
    <name type="scientific">uncultured bacterium</name>
    <name type="common">gcode 4</name>
    <dbReference type="NCBI Taxonomy" id="1234023"/>
    <lineage>
        <taxon>Bacteria</taxon>
        <taxon>environmental samples</taxon>
    </lineage>
</organism>
<name>K1XKM5_9BACT</name>
<dbReference type="GO" id="GO:1990904">
    <property type="term" value="C:ribonucleoprotein complex"/>
    <property type="evidence" value="ECO:0007669"/>
    <property type="project" value="UniProtKB-KW"/>
</dbReference>
<proteinExistence type="inferred from homology"/>
<reference evidence="4" key="1">
    <citation type="journal article" date="2012" name="Science">
        <title>Fermentation, hydrogen, and sulfur metabolism in multiple uncultivated bacterial phyla.</title>
        <authorList>
            <person name="Wrighton K.C."/>
            <person name="Thomas B.C."/>
            <person name="Sharon I."/>
            <person name="Miller C.S."/>
            <person name="Castelle C.J."/>
            <person name="VerBerkmoes N.C."/>
            <person name="Wilkins M.J."/>
            <person name="Hettich R.L."/>
            <person name="Lipton M.S."/>
            <person name="Williams K.H."/>
            <person name="Long P.E."/>
            <person name="Banfield J.F."/>
        </authorList>
    </citation>
    <scope>NUCLEOTIDE SEQUENCE [LARGE SCALE GENOMIC DNA]</scope>
</reference>
<dbReference type="AlphaFoldDB" id="K1XKM5"/>
<dbReference type="GO" id="GO:0006412">
    <property type="term" value="P:translation"/>
    <property type="evidence" value="ECO:0007669"/>
    <property type="project" value="InterPro"/>
</dbReference>
<comment type="caution">
    <text evidence="4">The sequence shown here is derived from an EMBL/GenBank/DDBJ whole genome shotgun (WGS) entry which is preliminary data.</text>
</comment>
<dbReference type="NCBIfam" id="TIGR00105">
    <property type="entry name" value="L31"/>
    <property type="match status" value="1"/>
</dbReference>
<comment type="similarity">
    <text evidence="3">Belongs to the bacterial ribosomal protein bL31 family.</text>
</comment>
<evidence type="ECO:0000313" key="4">
    <source>
        <dbReference type="EMBL" id="EKD25642.1"/>
    </source>
</evidence>
<evidence type="ECO:0000256" key="2">
    <source>
        <dbReference type="ARBA" id="ARBA00023274"/>
    </source>
</evidence>
<protein>
    <recommendedName>
        <fullName evidence="3">50S ribosomal protein L31</fullName>
    </recommendedName>
</protein>
<evidence type="ECO:0000256" key="1">
    <source>
        <dbReference type="ARBA" id="ARBA00022980"/>
    </source>
</evidence>
<keyword evidence="1 3" id="KW-0689">Ribosomal protein</keyword>
<dbReference type="PROSITE" id="PS01143">
    <property type="entry name" value="RIBOSOMAL_L31"/>
    <property type="match status" value="1"/>
</dbReference>
<dbReference type="InterPro" id="IPR042105">
    <property type="entry name" value="Ribosomal_bL31_sf"/>
</dbReference>
<dbReference type="Gene3D" id="4.10.830.30">
    <property type="entry name" value="Ribosomal protein L31"/>
    <property type="match status" value="1"/>
</dbReference>
<dbReference type="EMBL" id="AMFJ01036016">
    <property type="protein sequence ID" value="EKD25642.1"/>
    <property type="molecule type" value="Genomic_DNA"/>
</dbReference>
<dbReference type="GO" id="GO:0005840">
    <property type="term" value="C:ribosome"/>
    <property type="evidence" value="ECO:0007669"/>
    <property type="project" value="UniProtKB-KW"/>
</dbReference>
<evidence type="ECO:0000256" key="3">
    <source>
        <dbReference type="RuleBase" id="RU000564"/>
    </source>
</evidence>
<accession>K1XKM5</accession>
<gene>
    <name evidence="4" type="ORF">ACD_80C00009G0002</name>
</gene>
<dbReference type="InterPro" id="IPR002150">
    <property type="entry name" value="Ribosomal_bL31"/>
</dbReference>
<dbReference type="GO" id="GO:0003735">
    <property type="term" value="F:structural constituent of ribosome"/>
    <property type="evidence" value="ECO:0007669"/>
    <property type="project" value="InterPro"/>
</dbReference>
<dbReference type="SUPFAM" id="SSF143800">
    <property type="entry name" value="L28p-like"/>
    <property type="match status" value="1"/>
</dbReference>
<dbReference type="InterPro" id="IPR034704">
    <property type="entry name" value="Ribosomal_bL28/bL31-like_sf"/>
</dbReference>
<keyword evidence="2 3" id="KW-0687">Ribonucleoprotein</keyword>
<sequence>MKTWIHGNYFKDVEVNCICGAKFTVNATIPGPMKVETCYQCHPAFNKDKVVKKVIKGRMEKFLEKQKKMDTIKPAKPAKKAK</sequence>